<dbReference type="RefSeq" id="WP_065133223.1">
    <property type="nucleotide sequence ID" value="NZ_MAEM01000159.1"/>
</dbReference>
<evidence type="ECO:0000313" key="1">
    <source>
        <dbReference type="EMBL" id="OBS02638.1"/>
    </source>
</evidence>
<dbReference type="EMBL" id="MAEM01000159">
    <property type="protein sequence ID" value="OBS02638.1"/>
    <property type="molecule type" value="Genomic_DNA"/>
</dbReference>
<dbReference type="AlphaFoldDB" id="A0A1A6BJX7"/>
<proteinExistence type="predicted"/>
<gene>
    <name evidence="1" type="ORF">A9W98_13890</name>
</gene>
<comment type="caution">
    <text evidence="1">The sequence shown here is derived from an EMBL/GenBank/DDBJ whole genome shotgun (WGS) entry which is preliminary data.</text>
</comment>
<sequence length="79" mass="8512">MELAWALAAAADDRLEGATRFDVYVALGAGDTATAIRDLTRLVAREHVELDAEVVAAVKAWWAANNQGGQHPPLDSRRV</sequence>
<dbReference type="Proteomes" id="UP000093757">
    <property type="component" value="Unassembled WGS sequence"/>
</dbReference>
<reference evidence="1 2" key="1">
    <citation type="submission" date="2016-06" db="EMBL/GenBank/DDBJ databases">
        <authorList>
            <person name="Kjaerup R.B."/>
            <person name="Dalgaard T.S."/>
            <person name="Juul-Madsen H.R."/>
        </authorList>
    </citation>
    <scope>NUCLEOTIDE SEQUENCE [LARGE SCALE GENOMIC DNA]</scope>
    <source>
        <strain evidence="1 2">1245752.6</strain>
    </source>
</reference>
<name>A0A1A6BJX7_MYCGO</name>
<protein>
    <submittedName>
        <fullName evidence="1">Uncharacterized protein</fullName>
    </submittedName>
</protein>
<organism evidence="1 2">
    <name type="scientific">Mycobacterium gordonae</name>
    <dbReference type="NCBI Taxonomy" id="1778"/>
    <lineage>
        <taxon>Bacteria</taxon>
        <taxon>Bacillati</taxon>
        <taxon>Actinomycetota</taxon>
        <taxon>Actinomycetes</taxon>
        <taxon>Mycobacteriales</taxon>
        <taxon>Mycobacteriaceae</taxon>
        <taxon>Mycobacterium</taxon>
    </lineage>
</organism>
<accession>A0A1A6BJX7</accession>
<evidence type="ECO:0000313" key="2">
    <source>
        <dbReference type="Proteomes" id="UP000093757"/>
    </source>
</evidence>